<dbReference type="Proteomes" id="UP000676194">
    <property type="component" value="Chromosome"/>
</dbReference>
<proteinExistence type="predicted"/>
<feature type="region of interest" description="Disordered" evidence="1">
    <location>
        <begin position="141"/>
        <end position="161"/>
    </location>
</feature>
<keyword evidence="4" id="KW-1185">Reference proteome</keyword>
<name>A0A8E6B897_9BACT</name>
<keyword evidence="2" id="KW-0732">Signal</keyword>
<evidence type="ECO:0000256" key="2">
    <source>
        <dbReference type="SAM" id="SignalP"/>
    </source>
</evidence>
<dbReference type="RefSeq" id="WP_213497235.1">
    <property type="nucleotide sequence ID" value="NZ_CP074694.1"/>
</dbReference>
<organism evidence="3 4">
    <name type="scientific">Telmatocola sphagniphila</name>
    <dbReference type="NCBI Taxonomy" id="1123043"/>
    <lineage>
        <taxon>Bacteria</taxon>
        <taxon>Pseudomonadati</taxon>
        <taxon>Planctomycetota</taxon>
        <taxon>Planctomycetia</taxon>
        <taxon>Gemmatales</taxon>
        <taxon>Gemmataceae</taxon>
    </lineage>
</organism>
<reference evidence="3" key="1">
    <citation type="submission" date="2021-05" db="EMBL/GenBank/DDBJ databases">
        <title>Complete genome sequence of the cellulolytic planctomycete Telmatocola sphagniphila SP2T and characterization of the first cellulase from planctomycetes.</title>
        <authorList>
            <person name="Rakitin A.L."/>
            <person name="Beletsky A.V."/>
            <person name="Naumoff D.G."/>
            <person name="Kulichevskaya I.S."/>
            <person name="Mardanov A.V."/>
            <person name="Ravin N.V."/>
            <person name="Dedysh S.N."/>
        </authorList>
    </citation>
    <scope>NUCLEOTIDE SEQUENCE</scope>
    <source>
        <strain evidence="3">SP2T</strain>
    </source>
</reference>
<evidence type="ECO:0000256" key="1">
    <source>
        <dbReference type="SAM" id="MobiDB-lite"/>
    </source>
</evidence>
<dbReference type="PROSITE" id="PS51257">
    <property type="entry name" value="PROKAR_LIPOPROTEIN"/>
    <property type="match status" value="1"/>
</dbReference>
<dbReference type="KEGG" id="tsph:KIH39_00110"/>
<feature type="signal peptide" evidence="2">
    <location>
        <begin position="1"/>
        <end position="19"/>
    </location>
</feature>
<dbReference type="AlphaFoldDB" id="A0A8E6B897"/>
<gene>
    <name evidence="3" type="ORF">KIH39_00110</name>
</gene>
<accession>A0A8E6B897</accession>
<dbReference type="EMBL" id="CP074694">
    <property type="protein sequence ID" value="QVL32358.1"/>
    <property type="molecule type" value="Genomic_DNA"/>
</dbReference>
<feature type="chain" id="PRO_5034550102" evidence="2">
    <location>
        <begin position="20"/>
        <end position="276"/>
    </location>
</feature>
<protein>
    <submittedName>
        <fullName evidence="3">Uncharacterized protein</fullName>
    </submittedName>
</protein>
<evidence type="ECO:0000313" key="4">
    <source>
        <dbReference type="Proteomes" id="UP000676194"/>
    </source>
</evidence>
<sequence length="276" mass="30077">MKRLSATILALCFAFAACASDPQAGGSIRWPEIAPAQQVAPAPSPATDLQADTWFVIESDVDCFLFTSPKGLVNVTKEAGPLRLKGKFADSSTGKTETRSYKAKWIYTIEASSAGQCEIIVLPVGAKGEDEAQRRILNVLGAQPPPEPEPDSKPKPKPSPKVVPIAAEGFRVLITFDNADQSGLNEDQQKAIYGAELRSYLNSHCVLGPDGKLREWRIWATGMDVSGESKIWRDAYARDRQSVPWLLISNGKEGFEGPLPKSFNETLELLKKYGGQ</sequence>
<evidence type="ECO:0000313" key="3">
    <source>
        <dbReference type="EMBL" id="QVL32358.1"/>
    </source>
</evidence>